<evidence type="ECO:0000313" key="7">
    <source>
        <dbReference type="EMBL" id="MDR6290849.1"/>
    </source>
</evidence>
<dbReference type="Gene3D" id="1.10.443.10">
    <property type="entry name" value="Intergrase catalytic core"/>
    <property type="match status" value="1"/>
</dbReference>
<evidence type="ECO:0000256" key="2">
    <source>
        <dbReference type="ARBA" id="ARBA00023125"/>
    </source>
</evidence>
<dbReference type="InterPro" id="IPR010998">
    <property type="entry name" value="Integrase_recombinase_N"/>
</dbReference>
<dbReference type="Pfam" id="PF00589">
    <property type="entry name" value="Phage_integrase"/>
    <property type="match status" value="1"/>
</dbReference>
<dbReference type="InterPro" id="IPR002104">
    <property type="entry name" value="Integrase_catalytic"/>
</dbReference>
<dbReference type="Proteomes" id="UP001262410">
    <property type="component" value="Unassembled WGS sequence"/>
</dbReference>
<dbReference type="PANTHER" id="PTHR34605">
    <property type="entry name" value="PHAGE_INTEGRASE DOMAIN-CONTAINING PROTEIN"/>
    <property type="match status" value="1"/>
</dbReference>
<feature type="domain" description="Core-binding (CB)" evidence="6">
    <location>
        <begin position="15"/>
        <end position="94"/>
    </location>
</feature>
<keyword evidence="3" id="KW-0233">DNA recombination</keyword>
<dbReference type="SUPFAM" id="SSF47823">
    <property type="entry name" value="lambda integrase-like, N-terminal domain"/>
    <property type="match status" value="1"/>
</dbReference>
<keyword evidence="1" id="KW-0229">DNA integration</keyword>
<evidence type="ECO:0000259" key="6">
    <source>
        <dbReference type="PROSITE" id="PS51900"/>
    </source>
</evidence>
<evidence type="ECO:0000256" key="3">
    <source>
        <dbReference type="ARBA" id="ARBA00023172"/>
    </source>
</evidence>
<comment type="caution">
    <text evidence="7">The sequence shown here is derived from an EMBL/GenBank/DDBJ whole genome shotgun (WGS) entry which is preliminary data.</text>
</comment>
<accession>A0ABU1JS64</accession>
<dbReference type="InterPro" id="IPR052925">
    <property type="entry name" value="Phage_Integrase-like_Recomb"/>
</dbReference>
<dbReference type="PANTHER" id="PTHR34605:SF3">
    <property type="entry name" value="P CELL-TYPE AGGLUTINATION PROTEIN MAP4-LIKE-RELATED"/>
    <property type="match status" value="1"/>
</dbReference>
<dbReference type="EMBL" id="JAVDPW010000005">
    <property type="protein sequence ID" value="MDR6290849.1"/>
    <property type="molecule type" value="Genomic_DNA"/>
</dbReference>
<dbReference type="InterPro" id="IPR044068">
    <property type="entry name" value="CB"/>
</dbReference>
<evidence type="ECO:0000259" key="5">
    <source>
        <dbReference type="PROSITE" id="PS51898"/>
    </source>
</evidence>
<feature type="domain" description="Tyr recombinase" evidence="5">
    <location>
        <begin position="125"/>
        <end position="335"/>
    </location>
</feature>
<dbReference type="SUPFAM" id="SSF56349">
    <property type="entry name" value="DNA breaking-rejoining enzymes"/>
    <property type="match status" value="1"/>
</dbReference>
<dbReference type="PROSITE" id="PS51898">
    <property type="entry name" value="TYR_RECOMBINASE"/>
    <property type="match status" value="1"/>
</dbReference>
<dbReference type="PROSITE" id="PS51900">
    <property type="entry name" value="CB"/>
    <property type="match status" value="1"/>
</dbReference>
<evidence type="ECO:0000256" key="1">
    <source>
        <dbReference type="ARBA" id="ARBA00022908"/>
    </source>
</evidence>
<dbReference type="RefSeq" id="WP_309795603.1">
    <property type="nucleotide sequence ID" value="NZ_JAVDPW010000005.1"/>
</dbReference>
<gene>
    <name evidence="7" type="ORF">E9232_003375</name>
</gene>
<proteinExistence type="predicted"/>
<reference evidence="7 8" key="1">
    <citation type="submission" date="2023-07" db="EMBL/GenBank/DDBJ databases">
        <title>Sorghum-associated microbial communities from plants grown in Nebraska, USA.</title>
        <authorList>
            <person name="Schachtman D."/>
        </authorList>
    </citation>
    <scope>NUCLEOTIDE SEQUENCE [LARGE SCALE GENOMIC DNA]</scope>
    <source>
        <strain evidence="7 8">584</strain>
    </source>
</reference>
<protein>
    <submittedName>
        <fullName evidence="7">Integrase</fullName>
    </submittedName>
</protein>
<organism evidence="7 8">
    <name type="scientific">Inquilinus ginsengisoli</name>
    <dbReference type="NCBI Taxonomy" id="363840"/>
    <lineage>
        <taxon>Bacteria</taxon>
        <taxon>Pseudomonadati</taxon>
        <taxon>Pseudomonadota</taxon>
        <taxon>Alphaproteobacteria</taxon>
        <taxon>Rhodospirillales</taxon>
        <taxon>Rhodospirillaceae</taxon>
        <taxon>Inquilinus</taxon>
    </lineage>
</organism>
<dbReference type="InterPro" id="IPR013762">
    <property type="entry name" value="Integrase-like_cat_sf"/>
</dbReference>
<keyword evidence="2 4" id="KW-0238">DNA-binding</keyword>
<evidence type="ECO:0000313" key="8">
    <source>
        <dbReference type="Proteomes" id="UP001262410"/>
    </source>
</evidence>
<keyword evidence="8" id="KW-1185">Reference proteome</keyword>
<name>A0ABU1JS64_9PROT</name>
<dbReference type="Gene3D" id="1.10.150.130">
    <property type="match status" value="1"/>
</dbReference>
<dbReference type="InterPro" id="IPR011010">
    <property type="entry name" value="DNA_brk_join_enz"/>
</dbReference>
<sequence>MPAGSLSELQISEIRQLAKRADALVDASLSANTRRAYATAWRLWSEWCLGFGLDPAQADASWLVLHLTALTENRSVSTIELRRSAVLTIRRRLGRPLHLDDANLGEASFDAFLKGVRRTLGARPVRKAALLEENLRAAMFLLPADPGQERLRQLRNRALLLIGFAGGFRRSELSGFDLRDAALSADGLVLFVASSKNDQERHGAEVAIRAVPGAPLCAVTALRAWLQARGDTPGALFSRVDRGGHLTLGLDGRLPPIDPKTLARLVKRVVGQSGLDMDEFSAHSLRAGMMTAADRKKVPLEQAMQHGRWKDAATARGYRRHSSLWAGDFTDALLRDE</sequence>
<evidence type="ECO:0000256" key="4">
    <source>
        <dbReference type="PROSITE-ProRule" id="PRU01248"/>
    </source>
</evidence>